<dbReference type="RefSeq" id="WP_025408814.1">
    <property type="nucleotide sequence ID" value="NZ_CP005759.1"/>
</dbReference>
<protein>
    <submittedName>
        <fullName evidence="1">Putative cytosolic protein</fullName>
    </submittedName>
</protein>
<gene>
    <name evidence="1" type="ORF">BCO_0014100</name>
</gene>
<sequence length="190" mass="23014">MENLFKRLKQKAENLKLNTTKQKAKNTFNRTEIINGKKIYHTKLFNDFYTFGVNKKQKNKFLIALKKYSQPNKEKNIYIFHLFSVKGKDEFLGIHYSIKKIQKPLVIQNIEKNEFYTIRWCVCMEFRFKTGSIICYLTNFYSLLRKDKTKTEYYKKLLNITLEIERQVYTFYNKNLPGAIITEWIEKKQK</sequence>
<dbReference type="OrthoDB" id="350922at2"/>
<dbReference type="Pfam" id="PF02890">
    <property type="entry name" value="DUF226"/>
    <property type="match status" value="1"/>
</dbReference>
<evidence type="ECO:0000313" key="1">
    <source>
        <dbReference type="EMBL" id="AHH11586.1"/>
    </source>
</evidence>
<organism evidence="1">
    <name type="scientific">Borrelia coriaceae ATCC 43381</name>
    <dbReference type="NCBI Taxonomy" id="1408429"/>
    <lineage>
        <taxon>Bacteria</taxon>
        <taxon>Pseudomonadati</taxon>
        <taxon>Spirochaetota</taxon>
        <taxon>Spirochaetia</taxon>
        <taxon>Spirochaetales</taxon>
        <taxon>Borreliaceae</taxon>
        <taxon>Borrelia</taxon>
    </lineage>
</organism>
<name>W5T2N3_9SPIR</name>
<keyword evidence="1" id="KW-0614">Plasmid</keyword>
<dbReference type="EMBL" id="CP005759">
    <property type="protein sequence ID" value="AHH11586.1"/>
    <property type="molecule type" value="Genomic_DNA"/>
</dbReference>
<proteinExistence type="predicted"/>
<dbReference type="AlphaFoldDB" id="W5T2N3"/>
<dbReference type="InterPro" id="IPR004180">
    <property type="entry name" value="DUF226_BOR_spp"/>
</dbReference>
<geneLocation type="plasmid" evidence="1">
    <name>unnamed</name>
</geneLocation>
<accession>W5T2N3</accession>
<dbReference type="HOGENOM" id="CLU_109712_0_0_12"/>
<reference evidence="1" key="1">
    <citation type="submission" date="2013-04" db="EMBL/GenBank/DDBJ databases">
        <title>Comparative Genomics of Relapsing Fever Spirochetes.</title>
        <authorList>
            <person name="Schwan T.G."/>
            <person name="Raffel S.J."/>
            <person name="Porcella S.F."/>
            <person name="Martens C.A."/>
            <person name="Bruno D.P."/>
            <person name="Ricklefs S.M."/>
            <person name="Barbian K.B."/>
        </authorList>
    </citation>
    <scope>NUCLEOTIDE SEQUENCE</scope>
    <source>
        <strain evidence="1">Co53</strain>
        <plasmid evidence="1">unnamed</plasmid>
    </source>
</reference>